<evidence type="ECO:0000313" key="5">
    <source>
        <dbReference type="EMBL" id="KIL42552.1"/>
    </source>
</evidence>
<dbReference type="RefSeq" id="WP_041044886.1">
    <property type="nucleotide sequence ID" value="NZ_JXAK01000001.1"/>
</dbReference>
<dbReference type="SUPFAM" id="SSF46785">
    <property type="entry name" value="Winged helix' DNA-binding domain"/>
    <property type="match status" value="1"/>
</dbReference>
<dbReference type="PANTHER" id="PTHR43132">
    <property type="entry name" value="ARSENICAL RESISTANCE OPERON REPRESSOR ARSR-RELATED"/>
    <property type="match status" value="1"/>
</dbReference>
<dbReference type="InterPro" id="IPR036390">
    <property type="entry name" value="WH_DNA-bd_sf"/>
</dbReference>
<dbReference type="InterPro" id="IPR036388">
    <property type="entry name" value="WH-like_DNA-bd_sf"/>
</dbReference>
<dbReference type="PRINTS" id="PR00778">
    <property type="entry name" value="HTHARSR"/>
</dbReference>
<dbReference type="InterPro" id="IPR051011">
    <property type="entry name" value="Metal_resp_trans_reg"/>
</dbReference>
<keyword evidence="6" id="KW-1185">Reference proteome</keyword>
<keyword evidence="3" id="KW-0804">Transcription</keyword>
<dbReference type="NCBIfam" id="NF033788">
    <property type="entry name" value="HTH_metalloreg"/>
    <property type="match status" value="1"/>
</dbReference>
<feature type="domain" description="HTH arsR-type" evidence="4">
    <location>
        <begin position="26"/>
        <end position="119"/>
    </location>
</feature>
<keyword evidence="1" id="KW-0805">Transcription regulation</keyword>
<dbReference type="Proteomes" id="UP000031967">
    <property type="component" value="Unassembled WGS sequence"/>
</dbReference>
<dbReference type="Gene3D" id="1.10.10.10">
    <property type="entry name" value="Winged helix-like DNA-binding domain superfamily/Winged helix DNA-binding domain"/>
    <property type="match status" value="1"/>
</dbReference>
<dbReference type="PANTHER" id="PTHR43132:SF6">
    <property type="entry name" value="HTH-TYPE TRANSCRIPTIONAL REPRESSOR CZRA"/>
    <property type="match status" value="1"/>
</dbReference>
<evidence type="ECO:0000256" key="1">
    <source>
        <dbReference type="ARBA" id="ARBA00023015"/>
    </source>
</evidence>
<name>A0ABR5AQB1_9BACL</name>
<organism evidence="5 6">
    <name type="scientific">Gordoniibacillus kamchatkensis</name>
    <dbReference type="NCBI Taxonomy" id="1590651"/>
    <lineage>
        <taxon>Bacteria</taxon>
        <taxon>Bacillati</taxon>
        <taxon>Bacillota</taxon>
        <taxon>Bacilli</taxon>
        <taxon>Bacillales</taxon>
        <taxon>Paenibacillaceae</taxon>
        <taxon>Gordoniibacillus</taxon>
    </lineage>
</organism>
<accession>A0ABR5AQB1</accession>
<evidence type="ECO:0000313" key="6">
    <source>
        <dbReference type="Proteomes" id="UP000031967"/>
    </source>
</evidence>
<dbReference type="SMART" id="SM00418">
    <property type="entry name" value="HTH_ARSR"/>
    <property type="match status" value="1"/>
</dbReference>
<sequence>MLEERCEDPCEGTLTNSIELLKSEMIPDSTASGLADIFKALGDPTRVKIIYALAQKELCVHDLTQVLDMGQSAISHQLRYLRNLRIVKRRKEGKTVFYSLDDEHVEQIFHQMLQHVKHA</sequence>
<dbReference type="InterPro" id="IPR011991">
    <property type="entry name" value="ArsR-like_HTH"/>
</dbReference>
<evidence type="ECO:0000256" key="3">
    <source>
        <dbReference type="ARBA" id="ARBA00023163"/>
    </source>
</evidence>
<proteinExistence type="predicted"/>
<gene>
    <name evidence="5" type="ORF">SD70_00950</name>
</gene>
<comment type="caution">
    <text evidence="5">The sequence shown here is derived from an EMBL/GenBank/DDBJ whole genome shotgun (WGS) entry which is preliminary data.</text>
</comment>
<reference evidence="5 6" key="1">
    <citation type="submission" date="2014-12" db="EMBL/GenBank/DDBJ databases">
        <title>Draft genome sequence of Paenibacillus kamchatkensis strain B-2647.</title>
        <authorList>
            <person name="Karlyshev A.V."/>
            <person name="Kudryashova E.B."/>
        </authorList>
    </citation>
    <scope>NUCLEOTIDE SEQUENCE [LARGE SCALE GENOMIC DNA]</scope>
    <source>
        <strain evidence="5 6">VKM B-2647</strain>
    </source>
</reference>
<dbReference type="Pfam" id="PF01022">
    <property type="entry name" value="HTH_5"/>
    <property type="match status" value="1"/>
</dbReference>
<evidence type="ECO:0000256" key="2">
    <source>
        <dbReference type="ARBA" id="ARBA00023125"/>
    </source>
</evidence>
<evidence type="ECO:0000259" key="4">
    <source>
        <dbReference type="PROSITE" id="PS50987"/>
    </source>
</evidence>
<dbReference type="EMBL" id="JXAK01000001">
    <property type="protein sequence ID" value="KIL42552.1"/>
    <property type="molecule type" value="Genomic_DNA"/>
</dbReference>
<protein>
    <submittedName>
        <fullName evidence="5">ArsR family transcriptional regulator</fullName>
    </submittedName>
</protein>
<dbReference type="PROSITE" id="PS50987">
    <property type="entry name" value="HTH_ARSR_2"/>
    <property type="match status" value="1"/>
</dbReference>
<dbReference type="CDD" id="cd00090">
    <property type="entry name" value="HTH_ARSR"/>
    <property type="match status" value="1"/>
</dbReference>
<dbReference type="InterPro" id="IPR001845">
    <property type="entry name" value="HTH_ArsR_DNA-bd_dom"/>
</dbReference>
<keyword evidence="2" id="KW-0238">DNA-binding</keyword>